<dbReference type="SUPFAM" id="SSF54928">
    <property type="entry name" value="RNA-binding domain, RBD"/>
    <property type="match status" value="2"/>
</dbReference>
<gene>
    <name evidence="5" type="ORF">C1SCF055_LOCUS15092</name>
</gene>
<evidence type="ECO:0000256" key="1">
    <source>
        <dbReference type="ARBA" id="ARBA00022884"/>
    </source>
</evidence>
<comment type="caution">
    <text evidence="5">The sequence shown here is derived from an EMBL/GenBank/DDBJ whole genome shotgun (WGS) entry which is preliminary data.</text>
</comment>
<name>A0A9P1CCP0_9DINO</name>
<dbReference type="PANTHER" id="PTHR48025">
    <property type="entry name" value="OS02G0815200 PROTEIN"/>
    <property type="match status" value="1"/>
</dbReference>
<feature type="domain" description="RRM" evidence="4">
    <location>
        <begin position="111"/>
        <end position="192"/>
    </location>
</feature>
<dbReference type="AlphaFoldDB" id="A0A9P1CCP0"/>
<dbReference type="PROSITE" id="PS50102">
    <property type="entry name" value="RRM"/>
    <property type="match status" value="2"/>
</dbReference>
<keyword evidence="8" id="KW-1185">Reference proteome</keyword>
<dbReference type="InterPro" id="IPR050502">
    <property type="entry name" value="Euk_RNA-bind_prot"/>
</dbReference>
<protein>
    <submittedName>
        <fullName evidence="7">RRM domain-containing protein</fullName>
    </submittedName>
</protein>
<sequence>MSAEADGYKLFVGNLPTDCTSEELRAVFSTYGVVTHVHVMNPHPRTGQRCAFVFYATRSAGEDACEVLDNQYKIRSDASQPIVVRWSKDSTQEKPREKVSQGQERAAEDGYKLFVGSLPPDCTSEELRAVFSTYGVVTHVHVMNPHPRSGQRCAFVFYTTKSAGDDACKVLDNQYKIRSDASQPIVVRWSKEPTKEFRPKESFAPAGHWEKGSQEKGSWGKGWEDDGWGWEWIGQSSKGSKGSWQGDGWSKGWSFREDGKGKAAKGPPPSYGKGWNKGYDGYEDVGWSWDWDNGKGKGSKGSWQGDGWSKGWSFREDGKGKAAKGPPPSYGKGWNKGYDDYEDVGGRLRESELWDCRESHVFASS</sequence>
<dbReference type="Pfam" id="PF00076">
    <property type="entry name" value="RRM_1"/>
    <property type="match status" value="2"/>
</dbReference>
<evidence type="ECO:0000313" key="7">
    <source>
        <dbReference type="EMBL" id="CAL4775163.1"/>
    </source>
</evidence>
<reference evidence="5" key="1">
    <citation type="submission" date="2022-10" db="EMBL/GenBank/DDBJ databases">
        <authorList>
            <person name="Chen Y."/>
            <person name="Dougan E. K."/>
            <person name="Chan C."/>
            <person name="Rhodes N."/>
            <person name="Thang M."/>
        </authorList>
    </citation>
    <scope>NUCLEOTIDE SEQUENCE</scope>
</reference>
<keyword evidence="1 2" id="KW-0694">RNA-binding</keyword>
<dbReference type="EMBL" id="CAMXCT020001209">
    <property type="protein sequence ID" value="CAL1141226.1"/>
    <property type="molecule type" value="Genomic_DNA"/>
</dbReference>
<dbReference type="GO" id="GO:0003729">
    <property type="term" value="F:mRNA binding"/>
    <property type="evidence" value="ECO:0007669"/>
    <property type="project" value="TreeGrafter"/>
</dbReference>
<evidence type="ECO:0000313" key="5">
    <source>
        <dbReference type="EMBL" id="CAI3987851.1"/>
    </source>
</evidence>
<feature type="domain" description="RRM" evidence="4">
    <location>
        <begin position="8"/>
        <end position="89"/>
    </location>
</feature>
<evidence type="ECO:0000313" key="6">
    <source>
        <dbReference type="EMBL" id="CAL1141226.1"/>
    </source>
</evidence>
<dbReference type="GO" id="GO:0005634">
    <property type="term" value="C:nucleus"/>
    <property type="evidence" value="ECO:0007669"/>
    <property type="project" value="TreeGrafter"/>
</dbReference>
<organism evidence="5">
    <name type="scientific">Cladocopium goreaui</name>
    <dbReference type="NCBI Taxonomy" id="2562237"/>
    <lineage>
        <taxon>Eukaryota</taxon>
        <taxon>Sar</taxon>
        <taxon>Alveolata</taxon>
        <taxon>Dinophyceae</taxon>
        <taxon>Suessiales</taxon>
        <taxon>Symbiodiniaceae</taxon>
        <taxon>Cladocopium</taxon>
    </lineage>
</organism>
<feature type="compositionally biased region" description="Low complexity" evidence="3">
    <location>
        <begin position="229"/>
        <end position="253"/>
    </location>
</feature>
<proteinExistence type="predicted"/>
<dbReference type="InterPro" id="IPR035979">
    <property type="entry name" value="RBD_domain_sf"/>
</dbReference>
<dbReference type="Gene3D" id="3.30.70.330">
    <property type="match status" value="2"/>
</dbReference>
<feature type="compositionally biased region" description="Low complexity" evidence="3">
    <location>
        <begin position="300"/>
        <end position="312"/>
    </location>
</feature>
<dbReference type="InterPro" id="IPR000504">
    <property type="entry name" value="RRM_dom"/>
</dbReference>
<accession>A0A9P1CCP0</accession>
<evidence type="ECO:0000256" key="3">
    <source>
        <dbReference type="SAM" id="MobiDB-lite"/>
    </source>
</evidence>
<dbReference type="InterPro" id="IPR012677">
    <property type="entry name" value="Nucleotide-bd_a/b_plait_sf"/>
</dbReference>
<feature type="region of interest" description="Disordered" evidence="3">
    <location>
        <begin position="197"/>
        <end position="273"/>
    </location>
</feature>
<dbReference type="Proteomes" id="UP001152797">
    <property type="component" value="Unassembled WGS sequence"/>
</dbReference>
<evidence type="ECO:0000259" key="4">
    <source>
        <dbReference type="PROSITE" id="PS50102"/>
    </source>
</evidence>
<dbReference type="OrthoDB" id="267048at2759"/>
<evidence type="ECO:0000256" key="2">
    <source>
        <dbReference type="PROSITE-ProRule" id="PRU00176"/>
    </source>
</evidence>
<reference evidence="6" key="2">
    <citation type="submission" date="2024-04" db="EMBL/GenBank/DDBJ databases">
        <authorList>
            <person name="Chen Y."/>
            <person name="Shah S."/>
            <person name="Dougan E. K."/>
            <person name="Thang M."/>
            <person name="Chan C."/>
        </authorList>
    </citation>
    <scope>NUCLEOTIDE SEQUENCE [LARGE SCALE GENOMIC DNA]</scope>
</reference>
<feature type="region of interest" description="Disordered" evidence="3">
    <location>
        <begin position="295"/>
        <end position="336"/>
    </location>
</feature>
<dbReference type="EMBL" id="CAMXCT030001209">
    <property type="protein sequence ID" value="CAL4775163.1"/>
    <property type="molecule type" value="Genomic_DNA"/>
</dbReference>
<dbReference type="EMBL" id="CAMXCT010001209">
    <property type="protein sequence ID" value="CAI3987851.1"/>
    <property type="molecule type" value="Genomic_DNA"/>
</dbReference>
<dbReference type="PANTHER" id="PTHR48025:SF1">
    <property type="entry name" value="RRM DOMAIN-CONTAINING PROTEIN"/>
    <property type="match status" value="1"/>
</dbReference>
<dbReference type="SMART" id="SM00360">
    <property type="entry name" value="RRM"/>
    <property type="match status" value="2"/>
</dbReference>
<evidence type="ECO:0000313" key="8">
    <source>
        <dbReference type="Proteomes" id="UP001152797"/>
    </source>
</evidence>